<dbReference type="Proteomes" id="UP000481087">
    <property type="component" value="Unassembled WGS sequence"/>
</dbReference>
<evidence type="ECO:0000256" key="3">
    <source>
        <dbReference type="ARBA" id="ARBA00022692"/>
    </source>
</evidence>
<accession>A0A6L8UZV5</accession>
<dbReference type="PANTHER" id="PTHR30086:SF20">
    <property type="entry name" value="ARGININE EXPORTER PROTEIN ARGO-RELATED"/>
    <property type="match status" value="1"/>
</dbReference>
<feature type="transmembrane region" description="Helical" evidence="6">
    <location>
        <begin position="39"/>
        <end position="60"/>
    </location>
</feature>
<gene>
    <name evidence="7" type="ORF">GQF01_10500</name>
</gene>
<keyword evidence="8" id="KW-1185">Reference proteome</keyword>
<name>A0A6L8UZV5_9BACL</name>
<dbReference type="AlphaFoldDB" id="A0A6L8UZV5"/>
<evidence type="ECO:0000256" key="4">
    <source>
        <dbReference type="ARBA" id="ARBA00022989"/>
    </source>
</evidence>
<dbReference type="RefSeq" id="WP_161406741.1">
    <property type="nucleotide sequence ID" value="NZ_WTUZ01000014.1"/>
</dbReference>
<protein>
    <submittedName>
        <fullName evidence="7">LysE family transporter</fullName>
    </submittedName>
</protein>
<dbReference type="InterPro" id="IPR001123">
    <property type="entry name" value="LeuE-type"/>
</dbReference>
<dbReference type="Pfam" id="PF01810">
    <property type="entry name" value="LysE"/>
    <property type="match status" value="1"/>
</dbReference>
<keyword evidence="4 6" id="KW-1133">Transmembrane helix</keyword>
<feature type="transmembrane region" description="Helical" evidence="6">
    <location>
        <begin position="144"/>
        <end position="170"/>
    </location>
</feature>
<reference evidence="7 8" key="1">
    <citation type="submission" date="2019-12" db="EMBL/GenBank/DDBJ databases">
        <title>Paenibacillus sp. nov. sp. isolated from soil.</title>
        <authorList>
            <person name="Kim J."/>
            <person name="Jeong S.E."/>
            <person name="Jung H.S."/>
            <person name="Jeon C.O."/>
        </authorList>
    </citation>
    <scope>NUCLEOTIDE SEQUENCE [LARGE SCALE GENOMIC DNA]</scope>
    <source>
        <strain evidence="7 8">5J-6</strain>
    </source>
</reference>
<keyword evidence="3 6" id="KW-0812">Transmembrane</keyword>
<sequence>MLIPLLKGILLGLSIAAPVGPIGILCIRRTITLGRLHGFLSGLGAATADAFYGFIAGFGLTLVTSFLLDQKVLLQAVGGLFLIYLGAQTFRSRPATEAAKASGDTLLKSYASTLMLTITNPMTIMSFLGAFAGLGMGGAQTGMAAAIALVIGVFAGSALWWLALSFVIGMFRDRMPISVYRWINRISGVTLTIFGLVAIIGLLLGE</sequence>
<feature type="transmembrane region" description="Helical" evidence="6">
    <location>
        <begin position="72"/>
        <end position="90"/>
    </location>
</feature>
<dbReference type="EMBL" id="WTUZ01000014">
    <property type="protein sequence ID" value="MZQ82540.1"/>
    <property type="molecule type" value="Genomic_DNA"/>
</dbReference>
<evidence type="ECO:0000256" key="6">
    <source>
        <dbReference type="SAM" id="Phobius"/>
    </source>
</evidence>
<keyword evidence="5 6" id="KW-0472">Membrane</keyword>
<feature type="transmembrane region" description="Helical" evidence="6">
    <location>
        <begin position="110"/>
        <end position="132"/>
    </location>
</feature>
<dbReference type="GO" id="GO:0005886">
    <property type="term" value="C:plasma membrane"/>
    <property type="evidence" value="ECO:0007669"/>
    <property type="project" value="UniProtKB-SubCell"/>
</dbReference>
<evidence type="ECO:0000256" key="5">
    <source>
        <dbReference type="ARBA" id="ARBA00023136"/>
    </source>
</evidence>
<evidence type="ECO:0000256" key="1">
    <source>
        <dbReference type="ARBA" id="ARBA00004651"/>
    </source>
</evidence>
<evidence type="ECO:0000313" key="8">
    <source>
        <dbReference type="Proteomes" id="UP000481087"/>
    </source>
</evidence>
<dbReference type="GO" id="GO:0015171">
    <property type="term" value="F:amino acid transmembrane transporter activity"/>
    <property type="evidence" value="ECO:0007669"/>
    <property type="project" value="TreeGrafter"/>
</dbReference>
<evidence type="ECO:0000256" key="2">
    <source>
        <dbReference type="ARBA" id="ARBA00022475"/>
    </source>
</evidence>
<comment type="caution">
    <text evidence="7">The sequence shown here is derived from an EMBL/GenBank/DDBJ whole genome shotgun (WGS) entry which is preliminary data.</text>
</comment>
<proteinExistence type="predicted"/>
<organism evidence="7 8">
    <name type="scientific">Paenibacillus silvestris</name>
    <dbReference type="NCBI Taxonomy" id="2606219"/>
    <lineage>
        <taxon>Bacteria</taxon>
        <taxon>Bacillati</taxon>
        <taxon>Bacillota</taxon>
        <taxon>Bacilli</taxon>
        <taxon>Bacillales</taxon>
        <taxon>Paenibacillaceae</taxon>
        <taxon>Paenibacillus</taxon>
    </lineage>
</organism>
<feature type="transmembrane region" description="Helical" evidence="6">
    <location>
        <begin position="182"/>
        <end position="204"/>
    </location>
</feature>
<evidence type="ECO:0000313" key="7">
    <source>
        <dbReference type="EMBL" id="MZQ82540.1"/>
    </source>
</evidence>
<comment type="subcellular location">
    <subcellularLocation>
        <location evidence="1">Cell membrane</location>
        <topology evidence="1">Multi-pass membrane protein</topology>
    </subcellularLocation>
</comment>
<dbReference type="PANTHER" id="PTHR30086">
    <property type="entry name" value="ARGININE EXPORTER PROTEIN ARGO"/>
    <property type="match status" value="1"/>
</dbReference>
<feature type="transmembrane region" description="Helical" evidence="6">
    <location>
        <begin position="6"/>
        <end position="27"/>
    </location>
</feature>
<keyword evidence="2" id="KW-1003">Cell membrane</keyword>